<dbReference type="KEGG" id="hws:RNZ46_09855"/>
<sequence length="235" mass="27388">MLFVKAINPKKIVVIFAVLLGIANIYTIYNFGFFEERIVRVFSSSVFLILLLVFKGYKSGVLVLAFLCFWLADICMLRYENSLFNKLALTFPILAYSAISKHIYLKIRPIKLNKYIKTFFGFIILLNVYMIYEIVEVIELGLDNVFEKIMIYANGFSLIILGTLAGIYNLNYNSIHATYCIFFVFVFVLSAICNVLAYYLNLEILFYFNRCFYILGLTIMMLYLCLQKKEELLLE</sequence>
<feature type="transmembrane region" description="Helical" evidence="1">
    <location>
        <begin position="152"/>
        <end position="170"/>
    </location>
</feature>
<dbReference type="AlphaFoldDB" id="A0AA97HNR4"/>
<gene>
    <name evidence="2" type="ORF">RNZ46_09855</name>
</gene>
<keyword evidence="3" id="KW-1185">Reference proteome</keyword>
<evidence type="ECO:0000313" key="2">
    <source>
        <dbReference type="EMBL" id="WOD42301.1"/>
    </source>
</evidence>
<feature type="transmembrane region" description="Helical" evidence="1">
    <location>
        <begin position="12"/>
        <end position="32"/>
    </location>
</feature>
<keyword evidence="1" id="KW-1133">Transmembrane helix</keyword>
<keyword evidence="1" id="KW-0812">Transmembrane</keyword>
<reference evidence="3" key="1">
    <citation type="submission" date="2024-06" db="EMBL/GenBank/DDBJ databases">
        <title>Hwangdonia haimaensis gen. nov., sp. nov., a member of the family Flavobacteriaceae isolated from the haima cold seep.</title>
        <authorList>
            <person name="Li J."/>
        </authorList>
    </citation>
    <scope>NUCLEOTIDE SEQUENCE [LARGE SCALE GENOMIC DNA]</scope>
    <source>
        <strain evidence="3">SCSIO 19198</strain>
    </source>
</reference>
<feature type="transmembrane region" description="Helical" evidence="1">
    <location>
        <begin position="177"/>
        <end position="200"/>
    </location>
</feature>
<organism evidence="2 3">
    <name type="scientific">Hwangdonia lutea</name>
    <dbReference type="NCBI Taxonomy" id="3075823"/>
    <lineage>
        <taxon>Bacteria</taxon>
        <taxon>Pseudomonadati</taxon>
        <taxon>Bacteroidota</taxon>
        <taxon>Flavobacteriia</taxon>
        <taxon>Flavobacteriales</taxon>
        <taxon>Flavobacteriaceae</taxon>
        <taxon>Hwangdonia</taxon>
    </lineage>
</organism>
<dbReference type="Proteomes" id="UP001302486">
    <property type="component" value="Chromosome"/>
</dbReference>
<feature type="transmembrane region" description="Helical" evidence="1">
    <location>
        <begin position="115"/>
        <end position="132"/>
    </location>
</feature>
<dbReference type="RefSeq" id="WP_316982035.1">
    <property type="nucleotide sequence ID" value="NZ_CP136521.1"/>
</dbReference>
<keyword evidence="1" id="KW-0472">Membrane</keyword>
<protein>
    <recommendedName>
        <fullName evidence="4">YhhN-like protein</fullName>
    </recommendedName>
</protein>
<evidence type="ECO:0000256" key="1">
    <source>
        <dbReference type="SAM" id="Phobius"/>
    </source>
</evidence>
<evidence type="ECO:0008006" key="4">
    <source>
        <dbReference type="Google" id="ProtNLM"/>
    </source>
</evidence>
<dbReference type="EMBL" id="CP136521">
    <property type="protein sequence ID" value="WOD42301.1"/>
    <property type="molecule type" value="Genomic_DNA"/>
</dbReference>
<feature type="transmembrane region" description="Helical" evidence="1">
    <location>
        <begin position="206"/>
        <end position="226"/>
    </location>
</feature>
<accession>A0AA97HNR4</accession>
<evidence type="ECO:0000313" key="3">
    <source>
        <dbReference type="Proteomes" id="UP001302486"/>
    </source>
</evidence>
<proteinExistence type="predicted"/>
<name>A0AA97HNR4_9FLAO</name>